<dbReference type="eggNOG" id="KOG0014">
    <property type="taxonomic scope" value="Eukaryota"/>
</dbReference>
<keyword evidence="4" id="KW-0804">Transcription</keyword>
<dbReference type="GO" id="GO:0000981">
    <property type="term" value="F:DNA-binding transcription factor activity, RNA polymerase II-specific"/>
    <property type="evidence" value="ECO:0007669"/>
    <property type="project" value="TreeGrafter"/>
</dbReference>
<proteinExistence type="predicted"/>
<feature type="coiled-coil region" evidence="6">
    <location>
        <begin position="88"/>
        <end position="155"/>
    </location>
</feature>
<keyword evidence="3" id="KW-0238">DNA-binding</keyword>
<evidence type="ECO:0000313" key="10">
    <source>
        <dbReference type="Proteomes" id="UP000029121"/>
    </source>
</evidence>
<evidence type="ECO:0000256" key="6">
    <source>
        <dbReference type="SAM" id="Coils"/>
    </source>
</evidence>
<feature type="domain" description="MADS-box" evidence="8">
    <location>
        <begin position="1"/>
        <end position="54"/>
    </location>
</feature>
<evidence type="ECO:0000256" key="2">
    <source>
        <dbReference type="ARBA" id="ARBA00023015"/>
    </source>
</evidence>
<dbReference type="PANTHER" id="PTHR11945:SF821">
    <property type="entry name" value="AGAMOUS-LIKE 57"/>
    <property type="match status" value="1"/>
</dbReference>
<dbReference type="Proteomes" id="UP000029121">
    <property type="component" value="Unassembled WGS sequence"/>
</dbReference>
<dbReference type="SMART" id="SM00432">
    <property type="entry name" value="MADS"/>
    <property type="match status" value="1"/>
</dbReference>
<dbReference type="SUPFAM" id="SSF55455">
    <property type="entry name" value="SRF-like"/>
    <property type="match status" value="1"/>
</dbReference>
<dbReference type="InterPro" id="IPR036879">
    <property type="entry name" value="TF_MADSbox_sf"/>
</dbReference>
<dbReference type="KEGG" id="crb:17890884"/>
<gene>
    <name evidence="9" type="ORF">CARUB_v10016398mg</name>
</gene>
<reference evidence="10" key="1">
    <citation type="journal article" date="2013" name="Nat. Genet.">
        <title>The Capsella rubella genome and the genomic consequences of rapid mating system evolution.</title>
        <authorList>
            <person name="Slotte T."/>
            <person name="Hazzouri K.M."/>
            <person name="Agren J.A."/>
            <person name="Koenig D."/>
            <person name="Maumus F."/>
            <person name="Guo Y.L."/>
            <person name="Steige K."/>
            <person name="Platts A.E."/>
            <person name="Escobar J.S."/>
            <person name="Newman L.K."/>
            <person name="Wang W."/>
            <person name="Mandakova T."/>
            <person name="Vello E."/>
            <person name="Smith L.M."/>
            <person name="Henz S.R."/>
            <person name="Steffen J."/>
            <person name="Takuno S."/>
            <person name="Brandvain Y."/>
            <person name="Coop G."/>
            <person name="Andolfatto P."/>
            <person name="Hu T.T."/>
            <person name="Blanchette M."/>
            <person name="Clark R.M."/>
            <person name="Quesneville H."/>
            <person name="Nordborg M."/>
            <person name="Gaut B.S."/>
            <person name="Lysak M.A."/>
            <person name="Jenkins J."/>
            <person name="Grimwood J."/>
            <person name="Chapman J."/>
            <person name="Prochnik S."/>
            <person name="Shu S."/>
            <person name="Rokhsar D."/>
            <person name="Schmutz J."/>
            <person name="Weigel D."/>
            <person name="Wright S.I."/>
        </authorList>
    </citation>
    <scope>NUCLEOTIDE SEQUENCE [LARGE SCALE GENOMIC DNA]</scope>
    <source>
        <strain evidence="10">cv. Monte Gargano</strain>
    </source>
</reference>
<feature type="region of interest" description="Disordered" evidence="7">
    <location>
        <begin position="163"/>
        <end position="184"/>
    </location>
</feature>
<dbReference type="OrthoDB" id="1898716at2759"/>
<dbReference type="PROSITE" id="PS50066">
    <property type="entry name" value="MADS_BOX_2"/>
    <property type="match status" value="1"/>
</dbReference>
<keyword evidence="10" id="KW-1185">Reference proteome</keyword>
<evidence type="ECO:0000256" key="5">
    <source>
        <dbReference type="ARBA" id="ARBA00023242"/>
    </source>
</evidence>
<dbReference type="STRING" id="81985.R0I4Y6"/>
<dbReference type="GO" id="GO:0000978">
    <property type="term" value="F:RNA polymerase II cis-regulatory region sequence-specific DNA binding"/>
    <property type="evidence" value="ECO:0007669"/>
    <property type="project" value="TreeGrafter"/>
</dbReference>
<evidence type="ECO:0000256" key="3">
    <source>
        <dbReference type="ARBA" id="ARBA00023125"/>
    </source>
</evidence>
<dbReference type="AlphaFoldDB" id="R0I4Y6"/>
<evidence type="ECO:0000256" key="7">
    <source>
        <dbReference type="SAM" id="MobiDB-lite"/>
    </source>
</evidence>
<dbReference type="PRINTS" id="PR00404">
    <property type="entry name" value="MADSDOMAIN"/>
</dbReference>
<sequence>MKKVEDYADRMITFSKRKGGIFKKMNEFVAMCNVEVAILVFSQAGKAYTFAYPSMDEVAARLKNPWGQELVVKDDTVPLVEAYKKRRIQDHMIKMEALDEELAQDLEKLKLLKKSRKEKKVGKMWWNIPQEGLSMKEAQRRHRALVELHDNLREMFISLSGNGGASSSSAGSWGCDHSSGDESG</sequence>
<dbReference type="InterPro" id="IPR002100">
    <property type="entry name" value="TF_MADSbox"/>
</dbReference>
<evidence type="ECO:0000259" key="8">
    <source>
        <dbReference type="PROSITE" id="PS50066"/>
    </source>
</evidence>
<dbReference type="GO" id="GO:0046983">
    <property type="term" value="F:protein dimerization activity"/>
    <property type="evidence" value="ECO:0007669"/>
    <property type="project" value="InterPro"/>
</dbReference>
<evidence type="ECO:0000256" key="4">
    <source>
        <dbReference type="ARBA" id="ARBA00023163"/>
    </source>
</evidence>
<protein>
    <recommendedName>
        <fullName evidence="8">MADS-box domain-containing protein</fullName>
    </recommendedName>
</protein>
<feature type="compositionally biased region" description="Low complexity" evidence="7">
    <location>
        <begin position="165"/>
        <end position="177"/>
    </location>
</feature>
<dbReference type="Pfam" id="PF00319">
    <property type="entry name" value="SRF-TF"/>
    <property type="match status" value="1"/>
</dbReference>
<evidence type="ECO:0000313" key="9">
    <source>
        <dbReference type="EMBL" id="EOA33065.1"/>
    </source>
</evidence>
<organism evidence="9 10">
    <name type="scientific">Capsella rubella</name>
    <dbReference type="NCBI Taxonomy" id="81985"/>
    <lineage>
        <taxon>Eukaryota</taxon>
        <taxon>Viridiplantae</taxon>
        <taxon>Streptophyta</taxon>
        <taxon>Embryophyta</taxon>
        <taxon>Tracheophyta</taxon>
        <taxon>Spermatophyta</taxon>
        <taxon>Magnoliopsida</taxon>
        <taxon>eudicotyledons</taxon>
        <taxon>Gunneridae</taxon>
        <taxon>Pentapetalae</taxon>
        <taxon>rosids</taxon>
        <taxon>malvids</taxon>
        <taxon>Brassicales</taxon>
        <taxon>Brassicaceae</taxon>
        <taxon>Camelineae</taxon>
        <taxon>Capsella</taxon>
    </lineage>
</organism>
<dbReference type="PANTHER" id="PTHR11945">
    <property type="entry name" value="MADS BOX PROTEIN"/>
    <property type="match status" value="1"/>
</dbReference>
<keyword evidence="5" id="KW-0539">Nucleus</keyword>
<keyword evidence="2" id="KW-0805">Transcription regulation</keyword>
<dbReference type="Gene3D" id="3.40.1810.10">
    <property type="entry name" value="Transcription factor, MADS-box"/>
    <property type="match status" value="1"/>
</dbReference>
<accession>R0I4Y6</accession>
<evidence type="ECO:0000256" key="1">
    <source>
        <dbReference type="ARBA" id="ARBA00004123"/>
    </source>
</evidence>
<name>R0I4Y6_9BRAS</name>
<dbReference type="GO" id="GO:0005634">
    <property type="term" value="C:nucleus"/>
    <property type="evidence" value="ECO:0007669"/>
    <property type="project" value="UniProtKB-SubCell"/>
</dbReference>
<keyword evidence="6" id="KW-0175">Coiled coil</keyword>
<dbReference type="EMBL" id="KB870807">
    <property type="protein sequence ID" value="EOA33065.1"/>
    <property type="molecule type" value="Genomic_DNA"/>
</dbReference>
<comment type="subcellular location">
    <subcellularLocation>
        <location evidence="1">Nucleus</location>
    </subcellularLocation>
</comment>